<dbReference type="InParanoid" id="G7E1B8"/>
<organism evidence="10 11">
    <name type="scientific">Mixia osmundae (strain CBS 9802 / IAM 14324 / JCM 22182 / KY 12970)</name>
    <dbReference type="NCBI Taxonomy" id="764103"/>
    <lineage>
        <taxon>Eukaryota</taxon>
        <taxon>Fungi</taxon>
        <taxon>Dikarya</taxon>
        <taxon>Basidiomycota</taxon>
        <taxon>Pucciniomycotina</taxon>
        <taxon>Mixiomycetes</taxon>
        <taxon>Mixiales</taxon>
        <taxon>Mixiaceae</taxon>
        <taxon>Mixia</taxon>
    </lineage>
</organism>
<evidence type="ECO:0000256" key="2">
    <source>
        <dbReference type="ARBA" id="ARBA00009215"/>
    </source>
</evidence>
<keyword evidence="4" id="KW-0813">Transport</keyword>
<dbReference type="GO" id="GO:0015031">
    <property type="term" value="P:protein transport"/>
    <property type="evidence" value="ECO:0007669"/>
    <property type="project" value="UniProtKB-KW"/>
</dbReference>
<dbReference type="PANTHER" id="PTHR24016">
    <property type="entry name" value="CONSERVED OLIGOMERIC GOLGI COMPLEX SUBUNIT 4"/>
    <property type="match status" value="1"/>
</dbReference>
<proteinExistence type="inferred from homology"/>
<comment type="similarity">
    <text evidence="2">Belongs to the COG4 family.</text>
</comment>
<evidence type="ECO:0000256" key="5">
    <source>
        <dbReference type="ARBA" id="ARBA00022927"/>
    </source>
</evidence>
<dbReference type="Proteomes" id="UP000009131">
    <property type="component" value="Unassembled WGS sequence"/>
</dbReference>
<keyword evidence="11" id="KW-1185">Reference proteome</keyword>
<evidence type="ECO:0000256" key="4">
    <source>
        <dbReference type="ARBA" id="ARBA00022448"/>
    </source>
</evidence>
<dbReference type="FunCoup" id="G7E1B8">
    <property type="interactions" value="514"/>
</dbReference>
<evidence type="ECO:0000313" key="11">
    <source>
        <dbReference type="Proteomes" id="UP000009131"/>
    </source>
</evidence>
<comment type="caution">
    <text evidence="10">The sequence shown here is derived from an EMBL/GenBank/DDBJ whole genome shotgun (WGS) entry which is preliminary data.</text>
</comment>
<dbReference type="eggNOG" id="KOG0412">
    <property type="taxonomic scope" value="Eukaryota"/>
</dbReference>
<evidence type="ECO:0000256" key="3">
    <source>
        <dbReference type="ARBA" id="ARBA00020975"/>
    </source>
</evidence>
<dbReference type="GO" id="GO:0000139">
    <property type="term" value="C:Golgi membrane"/>
    <property type="evidence" value="ECO:0007669"/>
    <property type="project" value="UniProtKB-SubCell"/>
</dbReference>
<protein>
    <recommendedName>
        <fullName evidence="3">Conserved oligomeric Golgi complex subunit 4</fullName>
    </recommendedName>
    <alternativeName>
        <fullName evidence="8">Component of oligomeric Golgi complex 4</fullName>
    </alternativeName>
</protein>
<name>G7E1B8_MIXOS</name>
<evidence type="ECO:0000259" key="9">
    <source>
        <dbReference type="SMART" id="SM00762"/>
    </source>
</evidence>
<keyword evidence="6" id="KW-0333">Golgi apparatus</keyword>
<reference evidence="10 11" key="2">
    <citation type="journal article" date="2012" name="Open Biol.">
        <title>Characteristics of nucleosomes and linker DNA regions on the genome of the basidiomycete Mixia osmundae revealed by mono- and dinucleosome mapping.</title>
        <authorList>
            <person name="Nishida H."/>
            <person name="Kondo S."/>
            <person name="Matsumoto T."/>
            <person name="Suzuki Y."/>
            <person name="Yoshikawa H."/>
            <person name="Taylor T.D."/>
            <person name="Sugiyama J."/>
        </authorList>
    </citation>
    <scope>NUCLEOTIDE SEQUENCE [LARGE SCALE GENOMIC DNA]</scope>
    <source>
        <strain evidence="11">CBS 9802 / IAM 14324 / JCM 22182 / KY 12970</strain>
    </source>
</reference>
<dbReference type="Gene3D" id="1.20.58.1970">
    <property type="match status" value="1"/>
</dbReference>
<keyword evidence="7" id="KW-0472">Membrane</keyword>
<evidence type="ECO:0000256" key="8">
    <source>
        <dbReference type="ARBA" id="ARBA00031340"/>
    </source>
</evidence>
<dbReference type="Pfam" id="PF20662">
    <property type="entry name" value="COG4_C"/>
    <property type="match status" value="1"/>
</dbReference>
<accession>G7E1B8</accession>
<dbReference type="HOGENOM" id="CLU_014853_3_1_1"/>
<gene>
    <name evidence="10" type="primary">Mo03298</name>
    <name evidence="10" type="ORF">E5Q_03298</name>
</gene>
<sequence>MDALPPLEDLDSLEDILADLERTETLEASLDESLSAHLSSPLLDNVLVQLEQLVPDVQGLEMAGLELARSVEGTAAVAERISGKVRTLDLVQSRLRESIEMVQSVQELKTAILSISVSIGRLDWETATRHLQRAMQVDPAITTSAFAESSVPTADLPMPPSQALSDYRQSLLETFLKEFEAACQERDEANTSRYFKLFPVIRAEKEGLDAYSKFICSIVHGRSKAALTQKANSLLYFSQILTPLFEQIALIVSQHQPVVEKYYGDGKMIDVVARLQTECDLQALSVLERWHEERAISKKLSESRAYRFQQLQALSQPAIVPRKTGFNAPFNTAPFRQMTNSPALTASQSAQDDDSLDPRTIDALLSEVAQISNRWQLYRKFIYSRLVHSKIPMDEDSVRQSDTLLESLAFTVSTDALIDLIEKSAFNEQLSLHLGQVYVPFETWYFRTSVEKAHTLDEADLGSQPVLSSSLDDTFYILKKVIGRALSMGSATALAAIAKSMRNILDNDFAEILARRTENQLSLVPPYSTGYRPRDEERDKRERDAQIQAIVYLNDLDQAGEYLGRIIDEMLERQGPESLQQSFFVVSEFEQASDALLSIKSTDERFRATAKSGLESLFGSLVRPRLRPMIVDCLKDMSYQLDEDSYGEAETQDLVRKRFIRHWTDLTALYKEYLTENNYLTLFSMAVNVLGRSWEGLVRNSRFTELGALRFDADLRSIISFLSSQTPLGTGALRDSFARMQQIATLLCLESADDADDLRESSGWKLSPAEMKTVQSLRV</sequence>
<evidence type="ECO:0000256" key="1">
    <source>
        <dbReference type="ARBA" id="ARBA00004395"/>
    </source>
</evidence>
<evidence type="ECO:0000256" key="6">
    <source>
        <dbReference type="ARBA" id="ARBA00023034"/>
    </source>
</evidence>
<comment type="subcellular location">
    <subcellularLocation>
        <location evidence="1">Golgi apparatus membrane</location>
        <topology evidence="1">Peripheral membrane protein</topology>
    </subcellularLocation>
</comment>
<dbReference type="OrthoDB" id="47059at2759"/>
<keyword evidence="5" id="KW-0653">Protein transport</keyword>
<reference evidence="10 11" key="1">
    <citation type="journal article" date="2011" name="J. Gen. Appl. Microbiol.">
        <title>Draft genome sequencing of the enigmatic basidiomycete Mixia osmundae.</title>
        <authorList>
            <person name="Nishida H."/>
            <person name="Nagatsuka Y."/>
            <person name="Sugiyama J."/>
        </authorList>
    </citation>
    <scope>NUCLEOTIDE SEQUENCE [LARGE SCALE GENOMIC DNA]</scope>
    <source>
        <strain evidence="11">CBS 9802 / IAM 14324 / JCM 22182 / KY 12970</strain>
    </source>
</reference>
<dbReference type="InterPro" id="IPR048684">
    <property type="entry name" value="COG4_C"/>
</dbReference>
<dbReference type="InterPro" id="IPR048682">
    <property type="entry name" value="COG4"/>
</dbReference>
<dbReference type="EMBL" id="BABT02000102">
    <property type="protein sequence ID" value="GAA96628.1"/>
    <property type="molecule type" value="Genomic_DNA"/>
</dbReference>
<dbReference type="STRING" id="764103.G7E1B8"/>
<feature type="domain" description="COG4 transport protein middle alpha-helical bundle" evidence="9">
    <location>
        <begin position="164"/>
        <end position="518"/>
    </location>
</feature>
<dbReference type="SMART" id="SM00762">
    <property type="entry name" value="Cog4"/>
    <property type="match status" value="1"/>
</dbReference>
<dbReference type="InterPro" id="IPR048680">
    <property type="entry name" value="COG4_N"/>
</dbReference>
<dbReference type="Pfam" id="PF20663">
    <property type="entry name" value="COG4_N"/>
    <property type="match status" value="1"/>
</dbReference>
<evidence type="ECO:0000256" key="7">
    <source>
        <dbReference type="ARBA" id="ARBA00023136"/>
    </source>
</evidence>
<dbReference type="PANTHER" id="PTHR24016:SF0">
    <property type="entry name" value="CONSERVED OLIGOMERIC GOLGI COMPLEX SUBUNIT 4"/>
    <property type="match status" value="1"/>
</dbReference>
<evidence type="ECO:0000313" key="10">
    <source>
        <dbReference type="EMBL" id="GAA96628.1"/>
    </source>
</evidence>
<dbReference type="Pfam" id="PF08318">
    <property type="entry name" value="COG4_m"/>
    <property type="match status" value="1"/>
</dbReference>
<dbReference type="InterPro" id="IPR013167">
    <property type="entry name" value="COG4_M"/>
</dbReference>
<dbReference type="AlphaFoldDB" id="G7E1B8"/>